<name>A0AA37X7Z1_9MICO</name>
<evidence type="ECO:0000313" key="2">
    <source>
        <dbReference type="EMBL" id="GMA26894.1"/>
    </source>
</evidence>
<sequence length="67" mass="6808">MLAAVAGVFNEQGVSVETVLQSSSASAATLVIVTHLAPESALAGTVEALRSNDVVRDVTSVLRVEGL</sequence>
<dbReference type="CDD" id="cd04881">
    <property type="entry name" value="ACT_HSDH-Hom"/>
    <property type="match status" value="1"/>
</dbReference>
<dbReference type="PROSITE" id="PS51671">
    <property type="entry name" value="ACT"/>
    <property type="match status" value="1"/>
</dbReference>
<evidence type="ECO:0000259" key="1">
    <source>
        <dbReference type="PROSITE" id="PS51671"/>
    </source>
</evidence>
<evidence type="ECO:0000313" key="3">
    <source>
        <dbReference type="Proteomes" id="UP001157160"/>
    </source>
</evidence>
<comment type="caution">
    <text evidence="2">The sequence shown here is derived from an EMBL/GenBank/DDBJ whole genome shotgun (WGS) entry which is preliminary data.</text>
</comment>
<organism evidence="2 3">
    <name type="scientific">Arenivirga flava</name>
    <dbReference type="NCBI Taxonomy" id="1930060"/>
    <lineage>
        <taxon>Bacteria</taxon>
        <taxon>Bacillati</taxon>
        <taxon>Actinomycetota</taxon>
        <taxon>Actinomycetes</taxon>
        <taxon>Micrococcales</taxon>
        <taxon>Microbacteriaceae</taxon>
        <taxon>Arenivirga</taxon>
    </lineage>
</organism>
<keyword evidence="3" id="KW-1185">Reference proteome</keyword>
<dbReference type="AlphaFoldDB" id="A0AA37X7Z1"/>
<dbReference type="InterPro" id="IPR045865">
    <property type="entry name" value="ACT-like_dom_sf"/>
</dbReference>
<dbReference type="Proteomes" id="UP001157160">
    <property type="component" value="Unassembled WGS sequence"/>
</dbReference>
<gene>
    <name evidence="2" type="ORF">GCM10025874_01470</name>
</gene>
<dbReference type="EMBL" id="BSUL01000001">
    <property type="protein sequence ID" value="GMA26894.1"/>
    <property type="molecule type" value="Genomic_DNA"/>
</dbReference>
<proteinExistence type="predicted"/>
<dbReference type="InterPro" id="IPR002912">
    <property type="entry name" value="ACT_dom"/>
</dbReference>
<reference evidence="2 3" key="1">
    <citation type="journal article" date="2014" name="Int. J. Syst. Evol. Microbiol.">
        <title>Complete genome sequence of Corynebacterium casei LMG S-19264T (=DSM 44701T), isolated from a smear-ripened cheese.</title>
        <authorList>
            <consortium name="US DOE Joint Genome Institute (JGI-PGF)"/>
            <person name="Walter F."/>
            <person name="Albersmeier A."/>
            <person name="Kalinowski J."/>
            <person name="Ruckert C."/>
        </authorList>
    </citation>
    <scope>NUCLEOTIDE SEQUENCE [LARGE SCALE GENOMIC DNA]</scope>
    <source>
        <strain evidence="2 3">NBRC 112289</strain>
    </source>
</reference>
<feature type="domain" description="ACT" evidence="1">
    <location>
        <begin position="1"/>
        <end position="67"/>
    </location>
</feature>
<protein>
    <recommendedName>
        <fullName evidence="1">ACT domain-containing protein</fullName>
    </recommendedName>
</protein>
<dbReference type="SUPFAM" id="SSF55021">
    <property type="entry name" value="ACT-like"/>
    <property type="match status" value="1"/>
</dbReference>
<dbReference type="Gene3D" id="3.30.70.260">
    <property type="match status" value="1"/>
</dbReference>
<accession>A0AA37X7Z1</accession>